<dbReference type="InterPro" id="IPR050699">
    <property type="entry name" value="RNA-DNA_Helicase"/>
</dbReference>
<accession>A0A1I2LML0</accession>
<evidence type="ECO:0000256" key="3">
    <source>
        <dbReference type="ARBA" id="ARBA00022806"/>
    </source>
</evidence>
<dbReference type="InterPro" id="IPR021904">
    <property type="entry name" value="DUF3516"/>
</dbReference>
<evidence type="ECO:0000256" key="5">
    <source>
        <dbReference type="SAM" id="MobiDB-lite"/>
    </source>
</evidence>
<evidence type="ECO:0000256" key="1">
    <source>
        <dbReference type="ARBA" id="ARBA00022741"/>
    </source>
</evidence>
<keyword evidence="2" id="KW-0378">Hydrolase</keyword>
<protein>
    <submittedName>
        <fullName evidence="9">Helicase conserved C-terminal domain-containing protein</fullName>
    </submittedName>
    <submittedName>
        <fullName evidence="8">Superfamily II RNA helicase</fullName>
    </submittedName>
</protein>
<dbReference type="PANTHER" id="PTHR12131">
    <property type="entry name" value="ATP-DEPENDENT RNA AND DNA HELICASE"/>
    <property type="match status" value="1"/>
</dbReference>
<dbReference type="OrthoDB" id="3229913at2"/>
<dbReference type="RefSeq" id="WP_092881232.1">
    <property type="nucleotide sequence ID" value="NZ_FOOI01000002.1"/>
</dbReference>
<evidence type="ECO:0000313" key="10">
    <source>
        <dbReference type="Proteomes" id="UP000199052"/>
    </source>
</evidence>
<keyword evidence="1" id="KW-0547">Nucleotide-binding</keyword>
<sequence>MSLTDPLSPPSTSALSAPAAPASAALSPATSSPATVPLRQLHPPADPADADPDSLYETFVSWAGERGFTLYPHQEEALIEVVSGANVILATPTGSGKSLVAAGAHFAALAQGRRTYYTAPIKALVSEKFFGLCEMFGADKVGMQTGDASVNADAPIICCTAEILANIALRDGADADVGQVVMDEFHFYAEPDRGWAWQVPLIELPHAQFVLMSATLGDVSRFEEDLTRRTGRPTTLVHAAERPVPLVFSYVTTPLHETLEELLGTHQAPVYVVHFTQAAALERAQALMSVNMCTRAEKDAIAAMIGHFRFTAGFGRTLSRLVRHGIGVHHAGMLPRYRRLVETLAQAGLLKVICGTDTLGVGINVPIRTVLFTGLSKYDGQKVRLLKAREFHQIAGRAGRAGYDTLGTVVVQAPEHVVDNEKALAKAGDDPKKRRKVVRKKPPEGSIGWGRPTFERLIASEPEPLTSSFAVSHAMLLNVIGRPGDAFAAMRHLLTDNHEEPAARRRHIRRAIAIYRALLAGGVVERLDEPDETGRRIRLTVDLQWDFALNQPLSPFALAAIELLDKESPTYALDVVSVIESTLDDPRQVLSAQRNKARGEAVAAMKAEGIEYDERMELLEDVTHPRPLVDLLDAAYDMYRRGHPWVADHELSPKSVVRDMYEQAMTFVEYVGLYGLTRSEGLVLRYLADAFRALRQTVPEDARTEELTDLIEWLGELVRQVDSSLLDEWERLRNPSEEALSAGAPGIGVKEPLTVTSNARAFRVLVRNALFRRVELAALRRSGELGELDAEAGFDADAWAQALAEYFSEYDSIGTGPDARGPAFLVVDTTTEPGRWLVRQIFDDPNGDRDWGITAEVDLAASDEAGTAVVIVTAVGPATALRD</sequence>
<keyword evidence="11" id="KW-1185">Reference proteome</keyword>
<keyword evidence="3 9" id="KW-0347">Helicase</keyword>
<dbReference type="AlphaFoldDB" id="A0A1I2LML0"/>
<dbReference type="GO" id="GO:0005524">
    <property type="term" value="F:ATP binding"/>
    <property type="evidence" value="ECO:0007669"/>
    <property type="project" value="UniProtKB-KW"/>
</dbReference>
<feature type="compositionally biased region" description="Low complexity" evidence="5">
    <location>
        <begin position="1"/>
        <end position="35"/>
    </location>
</feature>
<dbReference type="GO" id="GO:0016787">
    <property type="term" value="F:hydrolase activity"/>
    <property type="evidence" value="ECO:0007669"/>
    <property type="project" value="UniProtKB-KW"/>
</dbReference>
<dbReference type="InterPro" id="IPR001650">
    <property type="entry name" value="Helicase_C-like"/>
</dbReference>
<dbReference type="PROSITE" id="PS51194">
    <property type="entry name" value="HELICASE_CTER"/>
    <property type="match status" value="1"/>
</dbReference>
<dbReference type="SMART" id="SM00490">
    <property type="entry name" value="HELICc"/>
    <property type="match status" value="1"/>
</dbReference>
<dbReference type="Gene3D" id="3.40.50.300">
    <property type="entry name" value="P-loop containing nucleotide triphosphate hydrolases"/>
    <property type="match status" value="2"/>
</dbReference>
<dbReference type="Pfam" id="PF00270">
    <property type="entry name" value="DEAD"/>
    <property type="match status" value="1"/>
</dbReference>
<reference evidence="8 11" key="2">
    <citation type="submission" date="2020-07" db="EMBL/GenBank/DDBJ databases">
        <title>Sequencing the genomes of 1000 actinobacteria strains.</title>
        <authorList>
            <person name="Klenk H.-P."/>
        </authorList>
    </citation>
    <scope>NUCLEOTIDE SEQUENCE [LARGE SCALE GENOMIC DNA]</scope>
    <source>
        <strain evidence="8 11">DSM 45117</strain>
    </source>
</reference>
<reference evidence="9 10" key="1">
    <citation type="submission" date="2016-10" db="EMBL/GenBank/DDBJ databases">
        <authorList>
            <person name="de Groot N.N."/>
        </authorList>
    </citation>
    <scope>NUCLEOTIDE SEQUENCE [LARGE SCALE GENOMIC DNA]</scope>
    <source>
        <strain evidence="9 10">CPCC 202808</strain>
    </source>
</reference>
<dbReference type="Proteomes" id="UP000199052">
    <property type="component" value="Unassembled WGS sequence"/>
</dbReference>
<dbReference type="GO" id="GO:0003676">
    <property type="term" value="F:nucleic acid binding"/>
    <property type="evidence" value="ECO:0007669"/>
    <property type="project" value="InterPro"/>
</dbReference>
<dbReference type="PROSITE" id="PS51192">
    <property type="entry name" value="HELICASE_ATP_BIND_1"/>
    <property type="match status" value="1"/>
</dbReference>
<gene>
    <name evidence="8" type="ORF">FHR37_000213</name>
    <name evidence="9" type="ORF">SAMN05421678_102219</name>
</gene>
<feature type="domain" description="Helicase ATP-binding" evidence="6">
    <location>
        <begin position="78"/>
        <end position="234"/>
    </location>
</feature>
<dbReference type="EMBL" id="FOOI01000002">
    <property type="protein sequence ID" value="SFF80534.1"/>
    <property type="molecule type" value="Genomic_DNA"/>
</dbReference>
<evidence type="ECO:0000259" key="7">
    <source>
        <dbReference type="PROSITE" id="PS51194"/>
    </source>
</evidence>
<dbReference type="GO" id="GO:0004386">
    <property type="term" value="F:helicase activity"/>
    <property type="evidence" value="ECO:0007669"/>
    <property type="project" value="UniProtKB-KW"/>
</dbReference>
<dbReference type="SMART" id="SM00487">
    <property type="entry name" value="DEXDc"/>
    <property type="match status" value="1"/>
</dbReference>
<dbReference type="STRING" id="504797.SAMN05421678_102219"/>
<evidence type="ECO:0000259" key="6">
    <source>
        <dbReference type="PROSITE" id="PS51192"/>
    </source>
</evidence>
<dbReference type="Pfam" id="PF00271">
    <property type="entry name" value="Helicase_C"/>
    <property type="match status" value="1"/>
</dbReference>
<organism evidence="9 10">
    <name type="scientific">Actinopolymorpha cephalotaxi</name>
    <dbReference type="NCBI Taxonomy" id="504797"/>
    <lineage>
        <taxon>Bacteria</taxon>
        <taxon>Bacillati</taxon>
        <taxon>Actinomycetota</taxon>
        <taxon>Actinomycetes</taxon>
        <taxon>Propionibacteriales</taxon>
        <taxon>Actinopolymorphaceae</taxon>
        <taxon>Actinopolymorpha</taxon>
    </lineage>
</organism>
<evidence type="ECO:0000313" key="8">
    <source>
        <dbReference type="EMBL" id="NYH81362.1"/>
    </source>
</evidence>
<evidence type="ECO:0000313" key="9">
    <source>
        <dbReference type="EMBL" id="SFF80534.1"/>
    </source>
</evidence>
<dbReference type="SUPFAM" id="SSF52540">
    <property type="entry name" value="P-loop containing nucleoside triphosphate hydrolases"/>
    <property type="match status" value="1"/>
</dbReference>
<dbReference type="PANTHER" id="PTHR12131:SF1">
    <property type="entry name" value="ATP-DEPENDENT RNA HELICASE SUPV3L1, MITOCHONDRIAL-RELATED"/>
    <property type="match status" value="1"/>
</dbReference>
<dbReference type="InterPro" id="IPR027417">
    <property type="entry name" value="P-loop_NTPase"/>
</dbReference>
<feature type="region of interest" description="Disordered" evidence="5">
    <location>
        <begin position="1"/>
        <end position="50"/>
    </location>
</feature>
<proteinExistence type="predicted"/>
<dbReference type="Pfam" id="PF12029">
    <property type="entry name" value="DUF3516"/>
    <property type="match status" value="1"/>
</dbReference>
<dbReference type="Proteomes" id="UP000533017">
    <property type="component" value="Unassembled WGS sequence"/>
</dbReference>
<dbReference type="InterPro" id="IPR011545">
    <property type="entry name" value="DEAD/DEAH_box_helicase_dom"/>
</dbReference>
<name>A0A1I2LML0_9ACTN</name>
<evidence type="ECO:0000256" key="2">
    <source>
        <dbReference type="ARBA" id="ARBA00022801"/>
    </source>
</evidence>
<dbReference type="EMBL" id="JACBZA010000001">
    <property type="protein sequence ID" value="NYH81362.1"/>
    <property type="molecule type" value="Genomic_DNA"/>
</dbReference>
<feature type="domain" description="Helicase C-terminal" evidence="7">
    <location>
        <begin position="258"/>
        <end position="459"/>
    </location>
</feature>
<evidence type="ECO:0000313" key="11">
    <source>
        <dbReference type="Proteomes" id="UP000533017"/>
    </source>
</evidence>
<evidence type="ECO:0000256" key="4">
    <source>
        <dbReference type="ARBA" id="ARBA00022840"/>
    </source>
</evidence>
<keyword evidence="4" id="KW-0067">ATP-binding</keyword>
<dbReference type="FunFam" id="3.40.50.300:FF:000922">
    <property type="entry name" value="DEAD/DEAH box helicase"/>
    <property type="match status" value="1"/>
</dbReference>
<dbReference type="InterPro" id="IPR014001">
    <property type="entry name" value="Helicase_ATP-bd"/>
</dbReference>